<sequence length="61" mass="6611">MISEKKPDEALLWMRGCRLAENSRKKAPFGAGVVEKPENLKNCFGTPVGYPPPAAVVLGKI</sequence>
<dbReference type="EMBL" id="JBHTLU010000009">
    <property type="protein sequence ID" value="MFD1219266.1"/>
    <property type="molecule type" value="Genomic_DNA"/>
</dbReference>
<dbReference type="Proteomes" id="UP001597180">
    <property type="component" value="Unassembled WGS sequence"/>
</dbReference>
<organism evidence="1 2">
    <name type="scientific">Paenibacillus vulneris</name>
    <dbReference type="NCBI Taxonomy" id="1133364"/>
    <lineage>
        <taxon>Bacteria</taxon>
        <taxon>Bacillati</taxon>
        <taxon>Bacillota</taxon>
        <taxon>Bacilli</taxon>
        <taxon>Bacillales</taxon>
        <taxon>Paenibacillaceae</taxon>
        <taxon>Paenibacillus</taxon>
    </lineage>
</organism>
<name>A0ABW3UHM8_9BACL</name>
<gene>
    <name evidence="1" type="ORF">ACFQ4B_03960</name>
</gene>
<evidence type="ECO:0000313" key="1">
    <source>
        <dbReference type="EMBL" id="MFD1219266.1"/>
    </source>
</evidence>
<accession>A0ABW3UHM8</accession>
<reference evidence="2" key="1">
    <citation type="journal article" date="2019" name="Int. J. Syst. Evol. Microbiol.">
        <title>The Global Catalogue of Microorganisms (GCM) 10K type strain sequencing project: providing services to taxonomists for standard genome sequencing and annotation.</title>
        <authorList>
            <consortium name="The Broad Institute Genomics Platform"/>
            <consortium name="The Broad Institute Genome Sequencing Center for Infectious Disease"/>
            <person name="Wu L."/>
            <person name="Ma J."/>
        </authorList>
    </citation>
    <scope>NUCLEOTIDE SEQUENCE [LARGE SCALE GENOMIC DNA]</scope>
    <source>
        <strain evidence="2">CCUG 53270</strain>
    </source>
</reference>
<proteinExistence type="predicted"/>
<dbReference type="RefSeq" id="WP_345585299.1">
    <property type="nucleotide sequence ID" value="NZ_BAABJG010000002.1"/>
</dbReference>
<comment type="caution">
    <text evidence="1">The sequence shown here is derived from an EMBL/GenBank/DDBJ whole genome shotgun (WGS) entry which is preliminary data.</text>
</comment>
<evidence type="ECO:0000313" key="2">
    <source>
        <dbReference type="Proteomes" id="UP001597180"/>
    </source>
</evidence>
<keyword evidence="2" id="KW-1185">Reference proteome</keyword>
<protein>
    <submittedName>
        <fullName evidence="1">Uncharacterized protein</fullName>
    </submittedName>
</protein>